<reference evidence="4 5" key="1">
    <citation type="submission" date="2019-08" db="EMBL/GenBank/DDBJ databases">
        <authorList>
            <person name="Seo M.-J."/>
        </authorList>
    </citation>
    <scope>NUCLEOTIDE SEQUENCE [LARGE SCALE GENOMIC DNA]</scope>
    <source>
        <strain evidence="4 5">KIGAM108</strain>
    </source>
</reference>
<dbReference type="GO" id="GO:0008237">
    <property type="term" value="F:metallopeptidase activity"/>
    <property type="evidence" value="ECO:0007669"/>
    <property type="project" value="UniProtKB-KW"/>
</dbReference>
<name>A0A5D6V6Q3_9BACT</name>
<dbReference type="PANTHER" id="PTHR36435:SF1">
    <property type="entry name" value="CAAX AMINO TERMINAL PROTEASE FAMILY PROTEIN"/>
    <property type="match status" value="1"/>
</dbReference>
<organism evidence="4 5">
    <name type="scientific">Hymenobacter lutimineralis</name>
    <dbReference type="NCBI Taxonomy" id="2606448"/>
    <lineage>
        <taxon>Bacteria</taxon>
        <taxon>Pseudomonadati</taxon>
        <taxon>Bacteroidota</taxon>
        <taxon>Cytophagia</taxon>
        <taxon>Cytophagales</taxon>
        <taxon>Hymenobacteraceae</taxon>
        <taxon>Hymenobacter</taxon>
    </lineage>
</organism>
<dbReference type="EMBL" id="VTHL01000007">
    <property type="protein sequence ID" value="TYZ10529.1"/>
    <property type="molecule type" value="Genomic_DNA"/>
</dbReference>
<feature type="transmembrane region" description="Helical" evidence="2">
    <location>
        <begin position="208"/>
        <end position="229"/>
    </location>
</feature>
<protein>
    <submittedName>
        <fullName evidence="4">CPBP family intramembrane metalloprotease</fullName>
    </submittedName>
</protein>
<keyword evidence="4" id="KW-0645">Protease</keyword>
<dbReference type="GO" id="GO:0004175">
    <property type="term" value="F:endopeptidase activity"/>
    <property type="evidence" value="ECO:0007669"/>
    <property type="project" value="UniProtKB-ARBA"/>
</dbReference>
<proteinExistence type="predicted"/>
<feature type="transmembrane region" description="Helical" evidence="2">
    <location>
        <begin position="241"/>
        <end position="262"/>
    </location>
</feature>
<sequence>MATTVLESPTKARRPPAYPTIKESWAFLGWYLLVMLGGGIPLLLLCEKVLHLSLASGLVIMTVVGNLALLGIMRWQAGRRWLPIRLRGQEQMWLYVALPVLVLAMLLVISLVDLLHLPNRADKTFKDLAKSPILAFVSLCLMAPILEELLLRGVLLRGLLRNYPGRPWLAIGLSAVVFGLIHINPAQVVATALIGLVLGWLYYRTQSLWLCMAGHALNNLLAFAGMMSGKELEEKSAVEAFSSWGAYLGAVALSALVLYWLLRRIQRTTVPANSASNPGESAGEVTLPEAG</sequence>
<keyword evidence="4" id="KW-0378">Hydrolase</keyword>
<dbReference type="Proteomes" id="UP000322791">
    <property type="component" value="Unassembled WGS sequence"/>
</dbReference>
<evidence type="ECO:0000256" key="1">
    <source>
        <dbReference type="SAM" id="MobiDB-lite"/>
    </source>
</evidence>
<feature type="transmembrane region" description="Helical" evidence="2">
    <location>
        <begin position="168"/>
        <end position="201"/>
    </location>
</feature>
<keyword evidence="5" id="KW-1185">Reference proteome</keyword>
<feature type="transmembrane region" description="Helical" evidence="2">
    <location>
        <begin position="92"/>
        <end position="112"/>
    </location>
</feature>
<feature type="region of interest" description="Disordered" evidence="1">
    <location>
        <begin position="271"/>
        <end position="291"/>
    </location>
</feature>
<dbReference type="PANTHER" id="PTHR36435">
    <property type="entry name" value="SLR1288 PROTEIN"/>
    <property type="match status" value="1"/>
</dbReference>
<keyword evidence="2" id="KW-0812">Transmembrane</keyword>
<evidence type="ECO:0000259" key="3">
    <source>
        <dbReference type="Pfam" id="PF02517"/>
    </source>
</evidence>
<dbReference type="InterPro" id="IPR003675">
    <property type="entry name" value="Rce1/LyrA-like_dom"/>
</dbReference>
<feature type="transmembrane region" description="Helical" evidence="2">
    <location>
        <begin position="52"/>
        <end position="72"/>
    </location>
</feature>
<dbReference type="RefSeq" id="WP_149070603.1">
    <property type="nucleotide sequence ID" value="NZ_VTHL01000007.1"/>
</dbReference>
<keyword evidence="2" id="KW-0472">Membrane</keyword>
<feature type="domain" description="CAAX prenyl protease 2/Lysostaphin resistance protein A-like" evidence="3">
    <location>
        <begin position="131"/>
        <end position="221"/>
    </location>
</feature>
<keyword evidence="4" id="KW-0482">Metalloprotease</keyword>
<dbReference type="GO" id="GO:0080120">
    <property type="term" value="P:CAAX-box protein maturation"/>
    <property type="evidence" value="ECO:0007669"/>
    <property type="project" value="UniProtKB-ARBA"/>
</dbReference>
<comment type="caution">
    <text evidence="4">The sequence shown here is derived from an EMBL/GenBank/DDBJ whole genome shotgun (WGS) entry which is preliminary data.</text>
</comment>
<feature type="transmembrane region" description="Helical" evidence="2">
    <location>
        <begin position="25"/>
        <end position="45"/>
    </location>
</feature>
<dbReference type="AlphaFoldDB" id="A0A5D6V6Q3"/>
<accession>A0A5D6V6Q3</accession>
<dbReference type="GO" id="GO:0006508">
    <property type="term" value="P:proteolysis"/>
    <property type="evidence" value="ECO:0007669"/>
    <property type="project" value="UniProtKB-KW"/>
</dbReference>
<evidence type="ECO:0000313" key="5">
    <source>
        <dbReference type="Proteomes" id="UP000322791"/>
    </source>
</evidence>
<dbReference type="InterPro" id="IPR052710">
    <property type="entry name" value="CAAX_protease"/>
</dbReference>
<gene>
    <name evidence="4" type="ORF">FY528_08665</name>
</gene>
<feature type="transmembrane region" description="Helical" evidence="2">
    <location>
        <begin position="133"/>
        <end position="156"/>
    </location>
</feature>
<evidence type="ECO:0000256" key="2">
    <source>
        <dbReference type="SAM" id="Phobius"/>
    </source>
</evidence>
<evidence type="ECO:0000313" key="4">
    <source>
        <dbReference type="EMBL" id="TYZ10529.1"/>
    </source>
</evidence>
<keyword evidence="2" id="KW-1133">Transmembrane helix</keyword>
<dbReference type="Pfam" id="PF02517">
    <property type="entry name" value="Rce1-like"/>
    <property type="match status" value="1"/>
</dbReference>